<evidence type="ECO:0000256" key="5">
    <source>
        <dbReference type="ARBA" id="ARBA00022490"/>
    </source>
</evidence>
<sequence length="87" mass="9390">MMIETKVKVVNALGLHARPAAQFVEKAKTYRSSITIQKDATKVNGKSIIGIMGLGIEQGTTITILAAGEDERSASMELKELIESLED</sequence>
<feature type="domain" description="HPr" evidence="9">
    <location>
        <begin position="2"/>
        <end position="87"/>
    </location>
</feature>
<dbReference type="PANTHER" id="PTHR33705">
    <property type="entry name" value="PHOSPHOCARRIER PROTEIN HPR"/>
    <property type="match status" value="1"/>
</dbReference>
<organism evidence="10 11">
    <name type="scientific">Brevibacillus brevis</name>
    <name type="common">Bacillus brevis</name>
    <dbReference type="NCBI Taxonomy" id="1393"/>
    <lineage>
        <taxon>Bacteria</taxon>
        <taxon>Bacillati</taxon>
        <taxon>Bacillota</taxon>
        <taxon>Bacilli</taxon>
        <taxon>Bacillales</taxon>
        <taxon>Paenibacillaceae</taxon>
        <taxon>Brevibacillus</taxon>
    </lineage>
</organism>
<evidence type="ECO:0000256" key="6">
    <source>
        <dbReference type="ARBA" id="ARBA00022597"/>
    </source>
</evidence>
<dbReference type="InterPro" id="IPR002114">
    <property type="entry name" value="PTS_HPr_Ser_P_site"/>
</dbReference>
<evidence type="ECO:0000256" key="8">
    <source>
        <dbReference type="ARBA" id="ARBA00033055"/>
    </source>
</evidence>
<evidence type="ECO:0000313" key="10">
    <source>
        <dbReference type="EMBL" id="WNC12104.1"/>
    </source>
</evidence>
<comment type="subcellular location">
    <subcellularLocation>
        <location evidence="2">Cytoplasm</location>
    </subcellularLocation>
</comment>
<accession>A0ABY9SXW3</accession>
<dbReference type="InterPro" id="IPR001020">
    <property type="entry name" value="PTS_HPr_His_P_site"/>
</dbReference>
<evidence type="ECO:0000256" key="4">
    <source>
        <dbReference type="ARBA" id="ARBA00022448"/>
    </source>
</evidence>
<dbReference type="PROSITE" id="PS51350">
    <property type="entry name" value="PTS_HPR_DOM"/>
    <property type="match status" value="1"/>
</dbReference>
<dbReference type="Pfam" id="PF00381">
    <property type="entry name" value="PTS-HPr"/>
    <property type="match status" value="1"/>
</dbReference>
<dbReference type="NCBIfam" id="TIGR01003">
    <property type="entry name" value="PTS_HPr_family"/>
    <property type="match status" value="1"/>
</dbReference>
<evidence type="ECO:0000259" key="9">
    <source>
        <dbReference type="PROSITE" id="PS51350"/>
    </source>
</evidence>
<reference evidence="10 11" key="1">
    <citation type="submission" date="2023-09" db="EMBL/GenBank/DDBJ databases">
        <title>Complete Genome and Methylome dissection of Bacillus brevis NEB573 original source of BbsI restriction endonuclease.</title>
        <authorList>
            <person name="Fomenkov A."/>
            <person name="Roberts R.D."/>
        </authorList>
    </citation>
    <scope>NUCLEOTIDE SEQUENCE [LARGE SCALE GENOMIC DNA]</scope>
    <source>
        <strain evidence="10 11">NEB573</strain>
    </source>
</reference>
<evidence type="ECO:0000313" key="11">
    <source>
        <dbReference type="Proteomes" id="UP001256827"/>
    </source>
</evidence>
<keyword evidence="6" id="KW-0762">Sugar transport</keyword>
<dbReference type="InterPro" id="IPR050399">
    <property type="entry name" value="HPr"/>
</dbReference>
<dbReference type="RefSeq" id="WP_310763372.1">
    <property type="nucleotide sequence ID" value="NZ_CP134050.1"/>
</dbReference>
<evidence type="ECO:0000256" key="7">
    <source>
        <dbReference type="ARBA" id="ARBA00022683"/>
    </source>
</evidence>
<dbReference type="Proteomes" id="UP001256827">
    <property type="component" value="Chromosome"/>
</dbReference>
<keyword evidence="7" id="KW-0598">Phosphotransferase system</keyword>
<dbReference type="InterPro" id="IPR035895">
    <property type="entry name" value="HPr-like_sf"/>
</dbReference>
<dbReference type="Gene3D" id="3.30.1340.10">
    <property type="entry name" value="HPr-like"/>
    <property type="match status" value="1"/>
</dbReference>
<keyword evidence="11" id="KW-1185">Reference proteome</keyword>
<dbReference type="EMBL" id="CP134050">
    <property type="protein sequence ID" value="WNC12104.1"/>
    <property type="molecule type" value="Genomic_DNA"/>
</dbReference>
<dbReference type="PROSITE" id="PS00589">
    <property type="entry name" value="PTS_HPR_SER"/>
    <property type="match status" value="1"/>
</dbReference>
<name>A0ABY9SXW3_BREBE</name>
<evidence type="ECO:0000256" key="3">
    <source>
        <dbReference type="ARBA" id="ARBA00020422"/>
    </source>
</evidence>
<dbReference type="PANTHER" id="PTHR33705:SF1">
    <property type="entry name" value="PHOSPHOCARRIER PROTEIN HPR"/>
    <property type="match status" value="1"/>
</dbReference>
<dbReference type="PRINTS" id="PR00107">
    <property type="entry name" value="PHOSPHOCPHPR"/>
</dbReference>
<dbReference type="PROSITE" id="PS00369">
    <property type="entry name" value="PTS_HPR_HIS"/>
    <property type="match status" value="1"/>
</dbReference>
<protein>
    <recommendedName>
        <fullName evidence="3">Phosphocarrier protein HPr</fullName>
    </recommendedName>
    <alternativeName>
        <fullName evidence="8">Histidine-containing protein</fullName>
    </alternativeName>
</protein>
<evidence type="ECO:0000256" key="2">
    <source>
        <dbReference type="ARBA" id="ARBA00004496"/>
    </source>
</evidence>
<gene>
    <name evidence="10" type="ORF">RGB73_15270</name>
</gene>
<proteinExistence type="predicted"/>
<evidence type="ECO:0000256" key="1">
    <source>
        <dbReference type="ARBA" id="ARBA00003681"/>
    </source>
</evidence>
<keyword evidence="4" id="KW-0813">Transport</keyword>
<dbReference type="SUPFAM" id="SSF55594">
    <property type="entry name" value="HPr-like"/>
    <property type="match status" value="1"/>
</dbReference>
<keyword evidence="5" id="KW-0963">Cytoplasm</keyword>
<dbReference type="CDD" id="cd00367">
    <property type="entry name" value="PTS-HPr_like"/>
    <property type="match status" value="1"/>
</dbReference>
<comment type="function">
    <text evidence="1">General (non sugar-specific) component of the phosphoenolpyruvate-dependent sugar phosphotransferase system (sugar PTS). This major carbohydrate active-transport system catalyzes the phosphorylation of incoming sugar substrates concomitantly with their translocation across the cell membrane. The phosphoryl group from phosphoenolpyruvate (PEP) is transferred to the phosphoryl carrier protein HPr by enzyme I. Phospho-HPr then transfers it to the PTS EIIA domain.</text>
</comment>
<dbReference type="InterPro" id="IPR000032">
    <property type="entry name" value="HPr-like"/>
</dbReference>